<reference evidence="4" key="1">
    <citation type="submission" date="2011-03" db="EMBL/GenBank/DDBJ databases">
        <title>Draft genome sequence of Brevundimonas diminuta.</title>
        <authorList>
            <person name="Brown P.J.B."/>
            <person name="Buechlein A."/>
            <person name="Hemmerich C."/>
            <person name="Brun Y.V."/>
        </authorList>
    </citation>
    <scope>NUCLEOTIDE SEQUENCE [LARGE SCALE GENOMIC DNA]</scope>
    <source>
        <strain evidence="4">C19</strain>
    </source>
</reference>
<evidence type="ECO:0000313" key="3">
    <source>
        <dbReference type="EMBL" id="EGF92204.1"/>
    </source>
</evidence>
<feature type="compositionally biased region" description="Acidic residues" evidence="2">
    <location>
        <begin position="168"/>
        <end position="180"/>
    </location>
</feature>
<name>F4QKY1_9CAUL</name>
<dbReference type="RefSeq" id="WP_006271379.1">
    <property type="nucleotide sequence ID" value="NZ_GL883077.1"/>
</dbReference>
<dbReference type="eggNOG" id="ENOG5033EZ3">
    <property type="taxonomic scope" value="Bacteria"/>
</dbReference>
<dbReference type="STRING" id="715226.ABI_06370"/>
<protein>
    <submittedName>
        <fullName evidence="3">Uncharacterized protein</fullName>
    </submittedName>
</protein>
<feature type="compositionally biased region" description="Low complexity" evidence="2">
    <location>
        <begin position="181"/>
        <end position="192"/>
    </location>
</feature>
<keyword evidence="1" id="KW-0175">Coiled coil</keyword>
<proteinExistence type="predicted"/>
<feature type="coiled-coil region" evidence="1">
    <location>
        <begin position="71"/>
        <end position="127"/>
    </location>
</feature>
<evidence type="ECO:0000256" key="1">
    <source>
        <dbReference type="SAM" id="Coils"/>
    </source>
</evidence>
<evidence type="ECO:0000256" key="2">
    <source>
        <dbReference type="SAM" id="MobiDB-lite"/>
    </source>
</evidence>
<dbReference type="HOGENOM" id="CLU_958606_0_0_5"/>
<accession>F4QKY1</accession>
<dbReference type="EMBL" id="GL883077">
    <property type="protein sequence ID" value="EGF92204.1"/>
    <property type="molecule type" value="Genomic_DNA"/>
</dbReference>
<dbReference type="OrthoDB" id="7171746at2"/>
<sequence length="290" mass="32141">MYIDQGFILSAYQPRRTKLAFEDAPNPTANVTMAPLARGMSNEKYLALKKADDHQKELQSKVGKVFDNEQMKAHTERKNRVRQKLEKLMEHLKILRKLFSGNPKEMARALTQVFKDLKAALKEFKDATKGQMDLSFSASAAVVPPPTDSAAQSDVKDGDTDADKADAETEATAETAEPEAESVPASASATTEDPNATVTHDELVGAVRREIGQDGLKFLKELKAILAHIEEKMLQPARLQKAAQKPDKDMDKVFEAMDEELKELLKEMKDMERDLKQGVAETGTVLDIAV</sequence>
<feature type="region of interest" description="Disordered" evidence="2">
    <location>
        <begin position="140"/>
        <end position="197"/>
    </location>
</feature>
<keyword evidence="4" id="KW-1185">Reference proteome</keyword>
<feature type="compositionally biased region" description="Basic and acidic residues" evidence="2">
    <location>
        <begin position="154"/>
        <end position="167"/>
    </location>
</feature>
<organism evidence="3 4">
    <name type="scientific">Asticcacaulis biprosthecium C19</name>
    <dbReference type="NCBI Taxonomy" id="715226"/>
    <lineage>
        <taxon>Bacteria</taxon>
        <taxon>Pseudomonadati</taxon>
        <taxon>Pseudomonadota</taxon>
        <taxon>Alphaproteobacteria</taxon>
        <taxon>Caulobacterales</taxon>
        <taxon>Caulobacteraceae</taxon>
        <taxon>Asticcacaulis</taxon>
    </lineage>
</organism>
<evidence type="ECO:0000313" key="4">
    <source>
        <dbReference type="Proteomes" id="UP000006512"/>
    </source>
</evidence>
<gene>
    <name evidence="3" type="ORF">ABI_06370</name>
</gene>
<feature type="coiled-coil region" evidence="1">
    <location>
        <begin position="254"/>
        <end position="281"/>
    </location>
</feature>
<dbReference type="AlphaFoldDB" id="F4QKY1"/>
<dbReference type="Proteomes" id="UP000006512">
    <property type="component" value="Unassembled WGS sequence"/>
</dbReference>